<dbReference type="PANTHER" id="PTHR12101">
    <property type="entry name" value="POPEYE DOMAIN CONTAINING PROTEIN"/>
    <property type="match status" value="1"/>
</dbReference>
<name>A0A7E5W7U1_TRINI</name>
<dbReference type="GO" id="GO:0042383">
    <property type="term" value="C:sarcolemma"/>
    <property type="evidence" value="ECO:0007669"/>
    <property type="project" value="TreeGrafter"/>
</dbReference>
<feature type="region of interest" description="Disordered" evidence="5">
    <location>
        <begin position="1"/>
        <end position="21"/>
    </location>
</feature>
<reference evidence="9" key="1">
    <citation type="submission" date="2025-08" db="UniProtKB">
        <authorList>
            <consortium name="RefSeq"/>
        </authorList>
    </citation>
    <scope>IDENTIFICATION</scope>
</reference>
<dbReference type="GO" id="GO:0042391">
    <property type="term" value="P:regulation of membrane potential"/>
    <property type="evidence" value="ECO:0007669"/>
    <property type="project" value="TreeGrafter"/>
</dbReference>
<dbReference type="Proteomes" id="UP000322000">
    <property type="component" value="Chromosome 13"/>
</dbReference>
<keyword evidence="2 6" id="KW-0812">Transmembrane</keyword>
<evidence type="ECO:0000313" key="8">
    <source>
        <dbReference type="Proteomes" id="UP000322000"/>
    </source>
</evidence>
<dbReference type="GO" id="GO:0030552">
    <property type="term" value="F:cAMP binding"/>
    <property type="evidence" value="ECO:0007669"/>
    <property type="project" value="TreeGrafter"/>
</dbReference>
<dbReference type="GO" id="GO:0007507">
    <property type="term" value="P:heart development"/>
    <property type="evidence" value="ECO:0007669"/>
    <property type="project" value="TreeGrafter"/>
</dbReference>
<dbReference type="AlphaFoldDB" id="A0A7E5W7U1"/>
<keyword evidence="3 6" id="KW-1133">Transmembrane helix</keyword>
<feature type="transmembrane region" description="Helical" evidence="6">
    <location>
        <begin position="93"/>
        <end position="113"/>
    </location>
</feature>
<keyword evidence="4 6" id="KW-0472">Membrane</keyword>
<keyword evidence="8" id="KW-1185">Reference proteome</keyword>
<protein>
    <submittedName>
        <fullName evidence="9">Popeye domain-containing protein 2-like</fullName>
    </submittedName>
</protein>
<evidence type="ECO:0000256" key="6">
    <source>
        <dbReference type="SAM" id="Phobius"/>
    </source>
</evidence>
<evidence type="ECO:0000256" key="2">
    <source>
        <dbReference type="ARBA" id="ARBA00022692"/>
    </source>
</evidence>
<gene>
    <name evidence="9" type="primary">LOC113500181</name>
</gene>
<comment type="subcellular location">
    <subcellularLocation>
        <location evidence="1">Membrane</location>
        <topology evidence="1">Multi-pass membrane protein</topology>
    </subcellularLocation>
</comment>
<dbReference type="KEGG" id="tnl:113500181"/>
<feature type="transmembrane region" description="Helical" evidence="6">
    <location>
        <begin position="67"/>
        <end position="86"/>
    </location>
</feature>
<dbReference type="GO" id="GO:0051146">
    <property type="term" value="P:striated muscle cell differentiation"/>
    <property type="evidence" value="ECO:0007669"/>
    <property type="project" value="TreeGrafter"/>
</dbReference>
<proteinExistence type="predicted"/>
<dbReference type="RefSeq" id="XP_026736694.1">
    <property type="nucleotide sequence ID" value="XM_026880893.1"/>
</dbReference>
<dbReference type="GeneID" id="113500181"/>
<feature type="transmembrane region" description="Helical" evidence="6">
    <location>
        <begin position="119"/>
        <end position="140"/>
    </location>
</feature>
<evidence type="ECO:0000256" key="4">
    <source>
        <dbReference type="ARBA" id="ARBA00023136"/>
    </source>
</evidence>
<evidence type="ECO:0000256" key="3">
    <source>
        <dbReference type="ARBA" id="ARBA00022989"/>
    </source>
</evidence>
<accession>A0A7E5W7U1</accession>
<evidence type="ECO:0000256" key="1">
    <source>
        <dbReference type="ARBA" id="ARBA00004141"/>
    </source>
</evidence>
<evidence type="ECO:0000313" key="9">
    <source>
        <dbReference type="RefSeq" id="XP_026736694.1"/>
    </source>
</evidence>
<feature type="domain" description="POPDC1-3" evidence="7">
    <location>
        <begin position="68"/>
        <end position="153"/>
    </location>
</feature>
<organism evidence="8 9">
    <name type="scientific">Trichoplusia ni</name>
    <name type="common">Cabbage looper</name>
    <dbReference type="NCBI Taxonomy" id="7111"/>
    <lineage>
        <taxon>Eukaryota</taxon>
        <taxon>Metazoa</taxon>
        <taxon>Ecdysozoa</taxon>
        <taxon>Arthropoda</taxon>
        <taxon>Hexapoda</taxon>
        <taxon>Insecta</taxon>
        <taxon>Pterygota</taxon>
        <taxon>Neoptera</taxon>
        <taxon>Endopterygota</taxon>
        <taxon>Lepidoptera</taxon>
        <taxon>Glossata</taxon>
        <taxon>Ditrysia</taxon>
        <taxon>Noctuoidea</taxon>
        <taxon>Noctuidae</taxon>
        <taxon>Plusiinae</taxon>
        <taxon>Trichoplusia</taxon>
    </lineage>
</organism>
<evidence type="ECO:0000259" key="7">
    <source>
        <dbReference type="Pfam" id="PF04831"/>
    </source>
</evidence>
<dbReference type="Pfam" id="PF04831">
    <property type="entry name" value="POPDC1-3"/>
    <property type="match status" value="1"/>
</dbReference>
<dbReference type="PANTHER" id="PTHR12101:SF1">
    <property type="entry name" value="BVES"/>
    <property type="match status" value="1"/>
</dbReference>
<sequence length="195" mass="21940">MITGLQNVTTEAPVTSSDSSAASAGEMGLVETTRLAVHTADLVNVTVHERPSMWDLYLNHCPRWRPINHVFFQVANVCFLLSFLAPHSAGGLLWLRAALMLGCAFSAMWAWSIECCLDAVLWNCAFIVINFVYFSIQFYLMRPIKFHKDIEEVDESEVNSFEQAEGFKIKAQPVLKLNLAKKSHLTISKAQNLFE</sequence>
<dbReference type="InParanoid" id="A0A7E5W7U1"/>
<dbReference type="OrthoDB" id="425611at2759"/>
<dbReference type="InterPro" id="IPR055272">
    <property type="entry name" value="POPDC1-3_dom"/>
</dbReference>
<evidence type="ECO:0000256" key="5">
    <source>
        <dbReference type="SAM" id="MobiDB-lite"/>
    </source>
</evidence>
<dbReference type="InterPro" id="IPR006916">
    <property type="entry name" value="POPDC1-3"/>
</dbReference>